<accession>A0AAE0HWS2</accession>
<feature type="region of interest" description="Disordered" evidence="1">
    <location>
        <begin position="329"/>
        <end position="348"/>
    </location>
</feature>
<feature type="compositionally biased region" description="Basic and acidic residues" evidence="1">
    <location>
        <begin position="1"/>
        <end position="11"/>
    </location>
</feature>
<evidence type="ECO:0000313" key="3">
    <source>
        <dbReference type="Proteomes" id="UP001283341"/>
    </source>
</evidence>
<proteinExistence type="predicted"/>
<keyword evidence="3" id="KW-1185">Reference proteome</keyword>
<feature type="compositionally biased region" description="Low complexity" evidence="1">
    <location>
        <begin position="390"/>
        <end position="410"/>
    </location>
</feature>
<dbReference type="Proteomes" id="UP001283341">
    <property type="component" value="Unassembled WGS sequence"/>
</dbReference>
<dbReference type="InterPro" id="IPR021109">
    <property type="entry name" value="Peptidase_aspartic_dom_sf"/>
</dbReference>
<comment type="caution">
    <text evidence="2">The sequence shown here is derived from an EMBL/GenBank/DDBJ whole genome shotgun (WGS) entry which is preliminary data.</text>
</comment>
<reference evidence="2" key="2">
    <citation type="submission" date="2023-06" db="EMBL/GenBank/DDBJ databases">
        <authorList>
            <consortium name="Lawrence Berkeley National Laboratory"/>
            <person name="Haridas S."/>
            <person name="Hensen N."/>
            <person name="Bonometti L."/>
            <person name="Westerberg I."/>
            <person name="Brannstrom I.O."/>
            <person name="Guillou S."/>
            <person name="Cros-Aarteil S."/>
            <person name="Calhoun S."/>
            <person name="Kuo A."/>
            <person name="Mondo S."/>
            <person name="Pangilinan J."/>
            <person name="Riley R."/>
            <person name="Labutti K."/>
            <person name="Andreopoulos B."/>
            <person name="Lipzen A."/>
            <person name="Chen C."/>
            <person name="Yanf M."/>
            <person name="Daum C."/>
            <person name="Ng V."/>
            <person name="Clum A."/>
            <person name="Steindorff A."/>
            <person name="Ohm R."/>
            <person name="Martin F."/>
            <person name="Silar P."/>
            <person name="Natvig D."/>
            <person name="Lalanne C."/>
            <person name="Gautier V."/>
            <person name="Ament-Velasquez S.L."/>
            <person name="Kruys A."/>
            <person name="Hutchinson M.I."/>
            <person name="Powell A.J."/>
            <person name="Barry K."/>
            <person name="Miller A.N."/>
            <person name="Grigoriev I.V."/>
            <person name="Debuchy R."/>
            <person name="Gladieux P."/>
            <person name="Thoren M.H."/>
            <person name="Johannesson H."/>
        </authorList>
    </citation>
    <scope>NUCLEOTIDE SEQUENCE</scope>
    <source>
        <strain evidence="2">CBS 118394</strain>
    </source>
</reference>
<sequence>MAERGCGDNHSRRPSYGVLGSVNGTPVHATIASETRHNIVSARAAEEYGLKITPFRHRYSQLGRIDETGTESVGKAKGTWRFDKEVKEGGGRNIEFTVLAETSRPIVLGSDFSMQTNTLTEMNRHYIAPPDPGGRPEYCVHLFDKPPRLLAGILNKQPILAVPATGADANIISSAFVDRHKLWNKVTIPSSQHSSSPPAIRLSNNKLVRSVGCISLPWGFEVDRKSGVRTGWPFWVILDFFVLPGLGPYDAVLGQEVLFDFDVFIKHEDSFKYVDEPPLPPSLRAGVSGRSALPFILSGLFQPRGAGFRSNLVPTAGSGSVLEELQRRANFDREHSTGNRYNPGAWEAEQDRRAKWNTRGEKIQQDGQPVGGAAKNNAEGSQTRSGGGESSSDAGSTSSESRSGSRTWWGDSDVDDGD</sequence>
<name>A0AAE0HWS2_9PEZI</name>
<evidence type="ECO:0000256" key="1">
    <source>
        <dbReference type="SAM" id="MobiDB-lite"/>
    </source>
</evidence>
<feature type="region of interest" description="Disordered" evidence="1">
    <location>
        <begin position="1"/>
        <end position="20"/>
    </location>
</feature>
<evidence type="ECO:0000313" key="2">
    <source>
        <dbReference type="EMBL" id="KAK3313386.1"/>
    </source>
</evidence>
<dbReference type="CDD" id="cd00303">
    <property type="entry name" value="retropepsin_like"/>
    <property type="match status" value="1"/>
</dbReference>
<protein>
    <submittedName>
        <fullName evidence="2">Uncharacterized protein</fullName>
    </submittedName>
</protein>
<dbReference type="EMBL" id="JAUEDM010000007">
    <property type="protein sequence ID" value="KAK3313386.1"/>
    <property type="molecule type" value="Genomic_DNA"/>
</dbReference>
<feature type="region of interest" description="Disordered" evidence="1">
    <location>
        <begin position="361"/>
        <end position="418"/>
    </location>
</feature>
<gene>
    <name evidence="2" type="ORF">B0H66DRAFT_350401</name>
</gene>
<dbReference type="Gene3D" id="2.40.70.10">
    <property type="entry name" value="Acid Proteases"/>
    <property type="match status" value="1"/>
</dbReference>
<organism evidence="2 3">
    <name type="scientific">Apodospora peruviana</name>
    <dbReference type="NCBI Taxonomy" id="516989"/>
    <lineage>
        <taxon>Eukaryota</taxon>
        <taxon>Fungi</taxon>
        <taxon>Dikarya</taxon>
        <taxon>Ascomycota</taxon>
        <taxon>Pezizomycotina</taxon>
        <taxon>Sordariomycetes</taxon>
        <taxon>Sordariomycetidae</taxon>
        <taxon>Sordariales</taxon>
        <taxon>Lasiosphaeriaceae</taxon>
        <taxon>Apodospora</taxon>
    </lineage>
</organism>
<reference evidence="2" key="1">
    <citation type="journal article" date="2023" name="Mol. Phylogenet. Evol.">
        <title>Genome-scale phylogeny and comparative genomics of the fungal order Sordariales.</title>
        <authorList>
            <person name="Hensen N."/>
            <person name="Bonometti L."/>
            <person name="Westerberg I."/>
            <person name="Brannstrom I.O."/>
            <person name="Guillou S."/>
            <person name="Cros-Aarteil S."/>
            <person name="Calhoun S."/>
            <person name="Haridas S."/>
            <person name="Kuo A."/>
            <person name="Mondo S."/>
            <person name="Pangilinan J."/>
            <person name="Riley R."/>
            <person name="LaButti K."/>
            <person name="Andreopoulos B."/>
            <person name="Lipzen A."/>
            <person name="Chen C."/>
            <person name="Yan M."/>
            <person name="Daum C."/>
            <person name="Ng V."/>
            <person name="Clum A."/>
            <person name="Steindorff A."/>
            <person name="Ohm R.A."/>
            <person name="Martin F."/>
            <person name="Silar P."/>
            <person name="Natvig D.O."/>
            <person name="Lalanne C."/>
            <person name="Gautier V."/>
            <person name="Ament-Velasquez S.L."/>
            <person name="Kruys A."/>
            <person name="Hutchinson M.I."/>
            <person name="Powell A.J."/>
            <person name="Barry K."/>
            <person name="Miller A.N."/>
            <person name="Grigoriev I.V."/>
            <person name="Debuchy R."/>
            <person name="Gladieux P."/>
            <person name="Hiltunen Thoren M."/>
            <person name="Johannesson H."/>
        </authorList>
    </citation>
    <scope>NUCLEOTIDE SEQUENCE</scope>
    <source>
        <strain evidence="2">CBS 118394</strain>
    </source>
</reference>
<dbReference type="AlphaFoldDB" id="A0AAE0HWS2"/>